<evidence type="ECO:0000256" key="1">
    <source>
        <dbReference type="SAM" id="Phobius"/>
    </source>
</evidence>
<keyword evidence="1" id="KW-1133">Transmembrane helix</keyword>
<evidence type="ECO:0000313" key="4">
    <source>
        <dbReference type="EMBL" id="MBB4107817.1"/>
    </source>
</evidence>
<keyword evidence="1" id="KW-0472">Membrane</keyword>
<dbReference type="AlphaFoldDB" id="A0A7W6K9X4"/>
<dbReference type="EMBL" id="JACIEF010000002">
    <property type="protein sequence ID" value="MBB4107817.1"/>
    <property type="molecule type" value="Genomic_DNA"/>
</dbReference>
<evidence type="ECO:0000313" key="6">
    <source>
        <dbReference type="Proteomes" id="UP000642938"/>
    </source>
</evidence>
<keyword evidence="1" id="KW-0812">Transmembrane</keyword>
<dbReference type="EMBL" id="BMHZ01000001">
    <property type="protein sequence ID" value="GGG96837.1"/>
    <property type="molecule type" value="Genomic_DNA"/>
</dbReference>
<comment type="caution">
    <text evidence="4">The sequence shown here is derived from an EMBL/GenBank/DDBJ whole genome shotgun (WGS) entry which is preliminary data.</text>
</comment>
<evidence type="ECO:0000313" key="3">
    <source>
        <dbReference type="EMBL" id="GGG96837.1"/>
    </source>
</evidence>
<reference evidence="4 5" key="3">
    <citation type="submission" date="2020-08" db="EMBL/GenBank/DDBJ databases">
        <title>Genomic Encyclopedia of Type Strains, Phase IV (KMG-IV): sequencing the most valuable type-strain genomes for metagenomic binning, comparative biology and taxonomic classification.</title>
        <authorList>
            <person name="Goeker M."/>
        </authorList>
    </citation>
    <scope>NUCLEOTIDE SEQUENCE [LARGE SCALE GENOMIC DNA]</scope>
    <source>
        <strain evidence="4 5">DSM 100774</strain>
    </source>
</reference>
<feature type="signal peptide" evidence="2">
    <location>
        <begin position="1"/>
        <end position="22"/>
    </location>
</feature>
<name>A0A7W6K9X4_9SPHI</name>
<reference evidence="3" key="1">
    <citation type="journal article" date="2014" name="Int. J. Syst. Evol. Microbiol.">
        <title>Complete genome of a new Firmicutes species belonging to the dominant human colonic microbiota ('Ruminococcus bicirculans') reveals two chromosomes and a selective capacity to utilize plant glucans.</title>
        <authorList>
            <consortium name="NISC Comparative Sequencing Program"/>
            <person name="Wegmann U."/>
            <person name="Louis P."/>
            <person name="Goesmann A."/>
            <person name="Henrissat B."/>
            <person name="Duncan S.H."/>
            <person name="Flint H.J."/>
        </authorList>
    </citation>
    <scope>NUCLEOTIDE SEQUENCE</scope>
    <source>
        <strain evidence="3">CGMCC 1.15287</strain>
    </source>
</reference>
<keyword evidence="2" id="KW-0732">Signal</keyword>
<accession>A0A7W6K9X4</accession>
<feature type="chain" id="PRO_5031228841" evidence="2">
    <location>
        <begin position="23"/>
        <end position="154"/>
    </location>
</feature>
<reference evidence="3" key="4">
    <citation type="submission" date="2024-05" db="EMBL/GenBank/DDBJ databases">
        <authorList>
            <person name="Sun Q."/>
            <person name="Zhou Y."/>
        </authorList>
    </citation>
    <scope>NUCLEOTIDE SEQUENCE</scope>
    <source>
        <strain evidence="3">CGMCC 1.15287</strain>
    </source>
</reference>
<evidence type="ECO:0000256" key="2">
    <source>
        <dbReference type="SAM" id="SignalP"/>
    </source>
</evidence>
<dbReference type="RefSeq" id="WP_183762443.1">
    <property type="nucleotide sequence ID" value="NZ_BMHZ01000001.1"/>
</dbReference>
<dbReference type="Proteomes" id="UP000532273">
    <property type="component" value="Unassembled WGS sequence"/>
</dbReference>
<gene>
    <name evidence="3" type="ORF">GCM10007422_08400</name>
    <name evidence="4" type="ORF">GGQ60_001798</name>
</gene>
<sequence length="154" mass="17453">MKKVVFFIFFLILFFKSFQSLASDPGSSYGCLVPNEAVYTKWLKTDYAPGNPFWGPWEYYDTTGINYIVDYNQGNYPSCGYINPNTQFSEVGQTCFVQKAGGSYSQGALGQLHDLTVCSAPIDDSVYILFCFSFFAVYIVRNKSLRTLKTQTDF</sequence>
<evidence type="ECO:0000313" key="5">
    <source>
        <dbReference type="Proteomes" id="UP000532273"/>
    </source>
</evidence>
<proteinExistence type="predicted"/>
<organism evidence="4 5">
    <name type="scientific">Pedobacter zeae</name>
    <dbReference type="NCBI Taxonomy" id="1737356"/>
    <lineage>
        <taxon>Bacteria</taxon>
        <taxon>Pseudomonadati</taxon>
        <taxon>Bacteroidota</taxon>
        <taxon>Sphingobacteriia</taxon>
        <taxon>Sphingobacteriales</taxon>
        <taxon>Sphingobacteriaceae</taxon>
        <taxon>Pedobacter</taxon>
    </lineage>
</organism>
<feature type="transmembrane region" description="Helical" evidence="1">
    <location>
        <begin position="125"/>
        <end position="141"/>
    </location>
</feature>
<dbReference type="Proteomes" id="UP000642938">
    <property type="component" value="Unassembled WGS sequence"/>
</dbReference>
<reference evidence="6" key="2">
    <citation type="journal article" date="2019" name="Int. J. Syst. Evol. Microbiol.">
        <title>The Global Catalogue of Microorganisms (GCM) 10K type strain sequencing project: providing services to taxonomists for standard genome sequencing and annotation.</title>
        <authorList>
            <consortium name="The Broad Institute Genomics Platform"/>
            <consortium name="The Broad Institute Genome Sequencing Center for Infectious Disease"/>
            <person name="Wu L."/>
            <person name="Ma J."/>
        </authorList>
    </citation>
    <scope>NUCLEOTIDE SEQUENCE [LARGE SCALE GENOMIC DNA]</scope>
    <source>
        <strain evidence="6">CGMCC 1.15287</strain>
    </source>
</reference>
<keyword evidence="6" id="KW-1185">Reference proteome</keyword>
<protein>
    <submittedName>
        <fullName evidence="4">Uncharacterized protein</fullName>
    </submittedName>
</protein>